<evidence type="ECO:0000313" key="3">
    <source>
        <dbReference type="Proteomes" id="UP001610432"/>
    </source>
</evidence>
<keyword evidence="3" id="KW-1185">Reference proteome</keyword>
<feature type="transmembrane region" description="Helical" evidence="1">
    <location>
        <begin position="93"/>
        <end position="118"/>
    </location>
</feature>
<keyword evidence="1" id="KW-0812">Transmembrane</keyword>
<dbReference type="Proteomes" id="UP001610432">
    <property type="component" value="Unassembled WGS sequence"/>
</dbReference>
<sequence length="148" mass="16887">MHENNLYSTVNHFLQLLFGVWGRLEYLFSGFSPTDLPEIILAGYRSASLSIFLDAYAIFFFGLYHCTRCRGIHISALLVKVRRSFLSDYPSPCLALTIIIANLALAVSNFLLMLRILFMHYDVCVYDAKVHLCSLSSYTYPPLLFLSN</sequence>
<dbReference type="EMBL" id="JBFXLQ010000038">
    <property type="protein sequence ID" value="KAL2864653.1"/>
    <property type="molecule type" value="Genomic_DNA"/>
</dbReference>
<keyword evidence="1" id="KW-1133">Transmembrane helix</keyword>
<keyword evidence="1" id="KW-0472">Membrane</keyword>
<accession>A0ABR4LJC9</accession>
<feature type="transmembrane region" description="Helical" evidence="1">
    <location>
        <begin position="42"/>
        <end position="64"/>
    </location>
</feature>
<dbReference type="GeneID" id="98140526"/>
<reference evidence="2 3" key="1">
    <citation type="submission" date="2024-07" db="EMBL/GenBank/DDBJ databases">
        <title>Section-level genome sequencing and comparative genomics of Aspergillus sections Usti and Cavernicolus.</title>
        <authorList>
            <consortium name="Lawrence Berkeley National Laboratory"/>
            <person name="Nybo J.L."/>
            <person name="Vesth T.C."/>
            <person name="Theobald S."/>
            <person name="Frisvad J.C."/>
            <person name="Larsen T.O."/>
            <person name="Kjaerboelling I."/>
            <person name="Rothschild-Mancinelli K."/>
            <person name="Lyhne E.K."/>
            <person name="Kogle M.E."/>
            <person name="Barry K."/>
            <person name="Clum A."/>
            <person name="Na H."/>
            <person name="Ledsgaard L."/>
            <person name="Lin J."/>
            <person name="Lipzen A."/>
            <person name="Kuo A."/>
            <person name="Riley R."/>
            <person name="Mondo S."/>
            <person name="Labutti K."/>
            <person name="Haridas S."/>
            <person name="Pangalinan J."/>
            <person name="Salamov A.A."/>
            <person name="Simmons B.A."/>
            <person name="Magnuson J.K."/>
            <person name="Chen J."/>
            <person name="Drula E."/>
            <person name="Henrissat B."/>
            <person name="Wiebenga A."/>
            <person name="Lubbers R.J."/>
            <person name="Gomes A.C."/>
            <person name="Macurrencykelacurrency M.R."/>
            <person name="Stajich J."/>
            <person name="Grigoriev I.V."/>
            <person name="Mortensen U.H."/>
            <person name="De Vries R.P."/>
            <person name="Baker S.E."/>
            <person name="Andersen M.R."/>
        </authorList>
    </citation>
    <scope>NUCLEOTIDE SEQUENCE [LARGE SCALE GENOMIC DNA]</scope>
    <source>
        <strain evidence="2 3">CBS 449.75</strain>
    </source>
</reference>
<organism evidence="2 3">
    <name type="scientific">Aspergillus lucknowensis</name>
    <dbReference type="NCBI Taxonomy" id="176173"/>
    <lineage>
        <taxon>Eukaryota</taxon>
        <taxon>Fungi</taxon>
        <taxon>Dikarya</taxon>
        <taxon>Ascomycota</taxon>
        <taxon>Pezizomycotina</taxon>
        <taxon>Eurotiomycetes</taxon>
        <taxon>Eurotiomycetidae</taxon>
        <taxon>Eurotiales</taxon>
        <taxon>Aspergillaceae</taxon>
        <taxon>Aspergillus</taxon>
        <taxon>Aspergillus subgen. Nidulantes</taxon>
    </lineage>
</organism>
<name>A0ABR4LJC9_9EURO</name>
<evidence type="ECO:0000313" key="2">
    <source>
        <dbReference type="EMBL" id="KAL2864653.1"/>
    </source>
</evidence>
<comment type="caution">
    <text evidence="2">The sequence shown here is derived from an EMBL/GenBank/DDBJ whole genome shotgun (WGS) entry which is preliminary data.</text>
</comment>
<proteinExistence type="predicted"/>
<gene>
    <name evidence="2" type="ORF">BJX67DRAFT_200519</name>
</gene>
<dbReference type="RefSeq" id="XP_070883632.1">
    <property type="nucleotide sequence ID" value="XM_071025454.1"/>
</dbReference>
<protein>
    <submittedName>
        <fullName evidence="2">Uncharacterized protein</fullName>
    </submittedName>
</protein>
<evidence type="ECO:0000256" key="1">
    <source>
        <dbReference type="SAM" id="Phobius"/>
    </source>
</evidence>